<dbReference type="Gene3D" id="3.30.450.20">
    <property type="entry name" value="PAS domain"/>
    <property type="match status" value="1"/>
</dbReference>
<dbReference type="EMBL" id="FOAD01000002">
    <property type="protein sequence ID" value="SEL02418.1"/>
    <property type="molecule type" value="Genomic_DNA"/>
</dbReference>
<dbReference type="GO" id="GO:0016020">
    <property type="term" value="C:membrane"/>
    <property type="evidence" value="ECO:0007669"/>
    <property type="project" value="InterPro"/>
</dbReference>
<dbReference type="SUPFAM" id="SSF58104">
    <property type="entry name" value="Methyl-accepting chemotaxis protein (MCP) signaling domain"/>
    <property type="match status" value="1"/>
</dbReference>
<evidence type="ECO:0000259" key="5">
    <source>
        <dbReference type="PROSITE" id="PS50112"/>
    </source>
</evidence>
<dbReference type="GO" id="GO:0006935">
    <property type="term" value="P:chemotaxis"/>
    <property type="evidence" value="ECO:0007669"/>
    <property type="project" value="InterPro"/>
</dbReference>
<name>A0A1H7LUL7_HALLR</name>
<evidence type="ECO:0000256" key="2">
    <source>
        <dbReference type="ARBA" id="ARBA00029447"/>
    </source>
</evidence>
<feature type="domain" description="Methyl-accepting transducer" evidence="4">
    <location>
        <begin position="254"/>
        <end position="490"/>
    </location>
</feature>
<evidence type="ECO:0000313" key="7">
    <source>
        <dbReference type="Proteomes" id="UP000183894"/>
    </source>
</evidence>
<dbReference type="InterPro" id="IPR035965">
    <property type="entry name" value="PAS-like_dom_sf"/>
</dbReference>
<sequence>MVVGLLSRLIIITKVTRVGVGNNGDMPVGIFERLRSWFGRQTPLTDGGTAAATAAPDLNVDDDVLLDGVGLPAFVLDEQGRVAAWNSGVESLTGTSADAALGRTDLGELFYGDPAHSVLAGTVLQQPETASENDGIVLDDSSRMLYAEEETFTDASGATCHARHTAMPLYEGGDLVGVLQTVRNRTDEVERHQEVAALVEEVETTLTQLTAGNLDARATIEREEVIDDQLLVVVDSVNETARKLSTLATNVEEETDTATEAVTRAASAADAIAENVEAQRELLDEGSTQMQQFSATMEEVAATADEVDTAAAEARQATAEGREANSEAREATESVVTMGDELVDRVTELGERMDDIEAVVEVISEVAEQTNLLALNANIEAARAGEDGDGFAVVAEEVKSLADETRQHTEDITEQIEGIQDRTDDAVHAATESNDRIEHADESITEMLEAFEEIAEAIDTAADGVAEVSRATDEQAESVEDLTMTIEDVHDRTVETEEAVESIVTATEESTQALSSLAVEVEELTGTHS</sequence>
<dbReference type="Proteomes" id="UP000183894">
    <property type="component" value="Unassembled WGS sequence"/>
</dbReference>
<proteinExistence type="inferred from homology"/>
<dbReference type="SMART" id="SM00283">
    <property type="entry name" value="MA"/>
    <property type="match status" value="1"/>
</dbReference>
<dbReference type="SUPFAM" id="SSF55785">
    <property type="entry name" value="PYP-like sensor domain (PAS domain)"/>
    <property type="match status" value="1"/>
</dbReference>
<dbReference type="InterPro" id="IPR004090">
    <property type="entry name" value="Chemotax_Me-accpt_rcpt"/>
</dbReference>
<keyword evidence="1 3" id="KW-0807">Transducer</keyword>
<evidence type="ECO:0000259" key="4">
    <source>
        <dbReference type="PROSITE" id="PS50111"/>
    </source>
</evidence>
<gene>
    <name evidence="6" type="ORF">SAMN04488691_102420</name>
</gene>
<organism evidence="6 7">
    <name type="scientific">Haloferax larsenii</name>
    <dbReference type="NCBI Taxonomy" id="302484"/>
    <lineage>
        <taxon>Archaea</taxon>
        <taxon>Methanobacteriati</taxon>
        <taxon>Methanobacteriota</taxon>
        <taxon>Stenosarchaea group</taxon>
        <taxon>Halobacteria</taxon>
        <taxon>Halobacteriales</taxon>
        <taxon>Haloferacaceae</taxon>
        <taxon>Haloferax</taxon>
    </lineage>
</organism>
<evidence type="ECO:0000313" key="6">
    <source>
        <dbReference type="EMBL" id="SEL02418.1"/>
    </source>
</evidence>
<dbReference type="InterPro" id="IPR013656">
    <property type="entry name" value="PAS_4"/>
</dbReference>
<dbReference type="Pfam" id="PF08448">
    <property type="entry name" value="PAS_4"/>
    <property type="match status" value="1"/>
</dbReference>
<dbReference type="Gene3D" id="1.10.287.950">
    <property type="entry name" value="Methyl-accepting chemotaxis protein"/>
    <property type="match status" value="1"/>
</dbReference>
<accession>A0A1H7LUL7</accession>
<evidence type="ECO:0000256" key="1">
    <source>
        <dbReference type="ARBA" id="ARBA00023224"/>
    </source>
</evidence>
<dbReference type="GO" id="GO:0007165">
    <property type="term" value="P:signal transduction"/>
    <property type="evidence" value="ECO:0007669"/>
    <property type="project" value="UniProtKB-KW"/>
</dbReference>
<dbReference type="PANTHER" id="PTHR32089">
    <property type="entry name" value="METHYL-ACCEPTING CHEMOTAXIS PROTEIN MCPB"/>
    <property type="match status" value="1"/>
</dbReference>
<dbReference type="PRINTS" id="PR00260">
    <property type="entry name" value="CHEMTRNSDUCR"/>
</dbReference>
<comment type="similarity">
    <text evidence="2">Belongs to the methyl-accepting chemotaxis (MCP) protein family.</text>
</comment>
<evidence type="ECO:0000256" key="3">
    <source>
        <dbReference type="PROSITE-ProRule" id="PRU00284"/>
    </source>
</evidence>
<dbReference type="InterPro" id="IPR004089">
    <property type="entry name" value="MCPsignal_dom"/>
</dbReference>
<feature type="domain" description="PAS" evidence="5">
    <location>
        <begin position="65"/>
        <end position="113"/>
    </location>
</feature>
<dbReference type="CDD" id="cd11386">
    <property type="entry name" value="MCP_signal"/>
    <property type="match status" value="1"/>
</dbReference>
<dbReference type="Pfam" id="PF00015">
    <property type="entry name" value="MCPsignal"/>
    <property type="match status" value="1"/>
</dbReference>
<reference evidence="6 7" key="1">
    <citation type="submission" date="2016-10" db="EMBL/GenBank/DDBJ databases">
        <authorList>
            <person name="de Groot N.N."/>
        </authorList>
    </citation>
    <scope>NUCLEOTIDE SEQUENCE [LARGE SCALE GENOMIC DNA]</scope>
    <source>
        <strain evidence="6 7">CDM_5</strain>
    </source>
</reference>
<dbReference type="AlphaFoldDB" id="A0A1H7LUL7"/>
<dbReference type="PROSITE" id="PS50111">
    <property type="entry name" value="CHEMOTAXIS_TRANSDUC_2"/>
    <property type="match status" value="1"/>
</dbReference>
<dbReference type="GO" id="GO:0004888">
    <property type="term" value="F:transmembrane signaling receptor activity"/>
    <property type="evidence" value="ECO:0007669"/>
    <property type="project" value="InterPro"/>
</dbReference>
<dbReference type="PANTHER" id="PTHR32089:SF112">
    <property type="entry name" value="LYSOZYME-LIKE PROTEIN-RELATED"/>
    <property type="match status" value="1"/>
</dbReference>
<dbReference type="PROSITE" id="PS50112">
    <property type="entry name" value="PAS"/>
    <property type="match status" value="1"/>
</dbReference>
<protein>
    <submittedName>
        <fullName evidence="6">Methyl-accepting chemotaxis sensory transducer with Pas/Pac sensor</fullName>
    </submittedName>
</protein>
<dbReference type="InterPro" id="IPR000014">
    <property type="entry name" value="PAS"/>
</dbReference>